<sequence>MSKNTRAVLGGIALVLALAGCSSNTAATVADVPVSAAATPTSAPESTTAANDAAYVQKIRVLNPEITYSDSELVAYGVIACAQLTSGSKTTDIVVLPKTDSDFISNNSTVVGAAQQFLCPVK</sequence>
<dbReference type="AlphaFoldDB" id="A0A3E0VQA8"/>
<feature type="signal peptide" evidence="1">
    <location>
        <begin position="1"/>
        <end position="26"/>
    </location>
</feature>
<dbReference type="RefSeq" id="WP_172582529.1">
    <property type="nucleotide sequence ID" value="NZ_NBXB01000045.1"/>
</dbReference>
<protein>
    <recommendedName>
        <fullName evidence="2">DUF732 domain-containing protein</fullName>
    </recommendedName>
</protein>
<evidence type="ECO:0000313" key="3">
    <source>
        <dbReference type="EMBL" id="RFA12172.1"/>
    </source>
</evidence>
<organism evidence="3 4">
    <name type="scientific">Subtercola boreus</name>
    <dbReference type="NCBI Taxonomy" id="120213"/>
    <lineage>
        <taxon>Bacteria</taxon>
        <taxon>Bacillati</taxon>
        <taxon>Actinomycetota</taxon>
        <taxon>Actinomycetes</taxon>
        <taxon>Micrococcales</taxon>
        <taxon>Microbacteriaceae</taxon>
        <taxon>Subtercola</taxon>
    </lineage>
</organism>
<dbReference type="EMBL" id="NBXB01000045">
    <property type="protein sequence ID" value="RFA12172.1"/>
    <property type="molecule type" value="Genomic_DNA"/>
</dbReference>
<comment type="caution">
    <text evidence="3">The sequence shown here is derived from an EMBL/GenBank/DDBJ whole genome shotgun (WGS) entry which is preliminary data.</text>
</comment>
<feature type="domain" description="DUF732" evidence="2">
    <location>
        <begin position="52"/>
        <end position="120"/>
    </location>
</feature>
<reference evidence="3 4" key="1">
    <citation type="submission" date="2017-04" db="EMBL/GenBank/DDBJ databases">
        <title>Comparative genome analysis of Subtercola boreus.</title>
        <authorList>
            <person name="Cho Y.-J."/>
            <person name="Cho A."/>
            <person name="Kim O.-S."/>
            <person name="Lee J.-I."/>
        </authorList>
    </citation>
    <scope>NUCLEOTIDE SEQUENCE [LARGE SCALE GENOMIC DNA]</scope>
    <source>
        <strain evidence="3 4">P27479</strain>
    </source>
</reference>
<evidence type="ECO:0000313" key="4">
    <source>
        <dbReference type="Proteomes" id="UP000256541"/>
    </source>
</evidence>
<gene>
    <name evidence="3" type="ORF">B7R22_17235</name>
</gene>
<name>A0A3E0VQA8_9MICO</name>
<dbReference type="PROSITE" id="PS51257">
    <property type="entry name" value="PROKAR_LIPOPROTEIN"/>
    <property type="match status" value="1"/>
</dbReference>
<feature type="chain" id="PRO_5017690883" description="DUF732 domain-containing protein" evidence="1">
    <location>
        <begin position="27"/>
        <end position="122"/>
    </location>
</feature>
<keyword evidence="1" id="KW-0732">Signal</keyword>
<dbReference type="Proteomes" id="UP000256541">
    <property type="component" value="Unassembled WGS sequence"/>
</dbReference>
<proteinExistence type="predicted"/>
<dbReference type="InterPro" id="IPR007969">
    <property type="entry name" value="DUF732"/>
</dbReference>
<accession>A0A3E0VQA8</accession>
<evidence type="ECO:0000259" key="2">
    <source>
        <dbReference type="Pfam" id="PF05305"/>
    </source>
</evidence>
<evidence type="ECO:0000256" key="1">
    <source>
        <dbReference type="SAM" id="SignalP"/>
    </source>
</evidence>
<dbReference type="Pfam" id="PF05305">
    <property type="entry name" value="DUF732"/>
    <property type="match status" value="1"/>
</dbReference>